<feature type="chain" id="PRO_5043606062" description="non-specific serine/threonine protein kinase" evidence="24">
    <location>
        <begin position="27"/>
        <end position="1170"/>
    </location>
</feature>
<keyword evidence="5" id="KW-1003">Cell membrane</keyword>
<accession>A0AAV0JKI1</accession>
<keyword evidence="6" id="KW-0723">Serine/threonine-protein kinase</keyword>
<keyword evidence="13" id="KW-0547">Nucleotide-binding</keyword>
<comment type="catalytic activity">
    <reaction evidence="21">
        <text>L-seryl-[protein] + ATP = O-phospho-L-seryl-[protein] + ADP + H(+)</text>
        <dbReference type="Rhea" id="RHEA:17989"/>
        <dbReference type="Rhea" id="RHEA-COMP:9863"/>
        <dbReference type="Rhea" id="RHEA-COMP:11604"/>
        <dbReference type="ChEBI" id="CHEBI:15378"/>
        <dbReference type="ChEBI" id="CHEBI:29999"/>
        <dbReference type="ChEBI" id="CHEBI:30616"/>
        <dbReference type="ChEBI" id="CHEBI:83421"/>
        <dbReference type="ChEBI" id="CHEBI:456216"/>
        <dbReference type="EC" id="2.7.11.1"/>
    </reaction>
</comment>
<dbReference type="Pfam" id="PF08555">
    <property type="entry name" value="FAM32A"/>
    <property type="match status" value="1"/>
</dbReference>
<dbReference type="SUPFAM" id="SSF56112">
    <property type="entry name" value="Protein kinase-like (PK-like)"/>
    <property type="match status" value="1"/>
</dbReference>
<evidence type="ECO:0000256" key="4">
    <source>
        <dbReference type="ARBA" id="ARBA00012513"/>
    </source>
</evidence>
<dbReference type="Gene3D" id="3.30.200.20">
    <property type="entry name" value="Phosphorylase Kinase, domain 1"/>
    <property type="match status" value="1"/>
</dbReference>
<dbReference type="Pfam" id="PF00560">
    <property type="entry name" value="LRR_1"/>
    <property type="match status" value="7"/>
</dbReference>
<dbReference type="GO" id="GO:0004674">
    <property type="term" value="F:protein serine/threonine kinase activity"/>
    <property type="evidence" value="ECO:0007669"/>
    <property type="project" value="UniProtKB-KW"/>
</dbReference>
<dbReference type="Pfam" id="PF23598">
    <property type="entry name" value="LRR_14"/>
    <property type="match status" value="1"/>
</dbReference>
<dbReference type="InterPro" id="IPR003591">
    <property type="entry name" value="Leu-rich_rpt_typical-subtyp"/>
</dbReference>
<keyword evidence="17 23" id="KW-0472">Membrane</keyword>
<evidence type="ECO:0000256" key="19">
    <source>
        <dbReference type="ARBA" id="ARBA00023180"/>
    </source>
</evidence>
<dbReference type="PANTHER" id="PTHR27008">
    <property type="entry name" value="OS04G0122200 PROTEIN"/>
    <property type="match status" value="1"/>
</dbReference>
<evidence type="ECO:0000256" key="7">
    <source>
        <dbReference type="ARBA" id="ARBA00022553"/>
    </source>
</evidence>
<keyword evidence="19" id="KW-0325">Glycoprotein</keyword>
<feature type="signal peptide" evidence="24">
    <location>
        <begin position="1"/>
        <end position="26"/>
    </location>
</feature>
<keyword evidence="14" id="KW-0418">Kinase</keyword>
<dbReference type="SMART" id="SM00220">
    <property type="entry name" value="S_TKc"/>
    <property type="match status" value="1"/>
</dbReference>
<keyword evidence="8" id="KW-0433">Leucine-rich repeat</keyword>
<evidence type="ECO:0000256" key="9">
    <source>
        <dbReference type="ARBA" id="ARBA00022679"/>
    </source>
</evidence>
<dbReference type="InterPro" id="IPR008271">
    <property type="entry name" value="Ser/Thr_kinase_AS"/>
</dbReference>
<keyword evidence="12" id="KW-0677">Repeat</keyword>
<evidence type="ECO:0000256" key="12">
    <source>
        <dbReference type="ARBA" id="ARBA00022737"/>
    </source>
</evidence>
<dbReference type="InterPro" id="IPR032675">
    <property type="entry name" value="LRR_dom_sf"/>
</dbReference>
<evidence type="ECO:0000256" key="8">
    <source>
        <dbReference type="ARBA" id="ARBA00022614"/>
    </source>
</evidence>
<dbReference type="PROSITE" id="PS50011">
    <property type="entry name" value="PROTEIN_KINASE_DOM"/>
    <property type="match status" value="1"/>
</dbReference>
<evidence type="ECO:0000256" key="24">
    <source>
        <dbReference type="SAM" id="SignalP"/>
    </source>
</evidence>
<dbReference type="InterPro" id="IPR011009">
    <property type="entry name" value="Kinase-like_dom_sf"/>
</dbReference>
<name>A0AAV0JKI1_9ROSI</name>
<evidence type="ECO:0000256" key="2">
    <source>
        <dbReference type="ARBA" id="ARBA00004479"/>
    </source>
</evidence>
<comment type="subcellular location">
    <subcellularLocation>
        <location evidence="1">Cell membrane</location>
        <topology evidence="1">Single-pass membrane protein</topology>
    </subcellularLocation>
    <subcellularLocation>
        <location evidence="2">Membrane</location>
        <topology evidence="2">Single-pass type I membrane protein</topology>
    </subcellularLocation>
</comment>
<dbReference type="EC" id="2.7.11.1" evidence="4"/>
<feature type="compositionally biased region" description="Basic and acidic residues" evidence="22">
    <location>
        <begin position="1100"/>
        <end position="1111"/>
    </location>
</feature>
<dbReference type="Pfam" id="PF07714">
    <property type="entry name" value="PK_Tyr_Ser-Thr"/>
    <property type="match status" value="1"/>
</dbReference>
<dbReference type="Gene3D" id="3.80.10.10">
    <property type="entry name" value="Ribonuclease Inhibitor"/>
    <property type="match status" value="3"/>
</dbReference>
<evidence type="ECO:0000313" key="27">
    <source>
        <dbReference type="Proteomes" id="UP001154282"/>
    </source>
</evidence>
<evidence type="ECO:0000256" key="11">
    <source>
        <dbReference type="ARBA" id="ARBA00022729"/>
    </source>
</evidence>
<keyword evidence="10 23" id="KW-0812">Transmembrane</keyword>
<keyword evidence="11 24" id="KW-0732">Signal</keyword>
<proteinExistence type="inferred from homology"/>
<keyword evidence="27" id="KW-1185">Reference proteome</keyword>
<dbReference type="FunFam" id="1.10.510.10:FF:000358">
    <property type="entry name" value="Putative leucine-rich repeat receptor-like serine/threonine-protein kinase"/>
    <property type="match status" value="1"/>
</dbReference>
<organism evidence="26 27">
    <name type="scientific">Linum tenue</name>
    <dbReference type="NCBI Taxonomy" id="586396"/>
    <lineage>
        <taxon>Eukaryota</taxon>
        <taxon>Viridiplantae</taxon>
        <taxon>Streptophyta</taxon>
        <taxon>Embryophyta</taxon>
        <taxon>Tracheophyta</taxon>
        <taxon>Spermatophyta</taxon>
        <taxon>Magnoliopsida</taxon>
        <taxon>eudicotyledons</taxon>
        <taxon>Gunneridae</taxon>
        <taxon>Pentapetalae</taxon>
        <taxon>rosids</taxon>
        <taxon>fabids</taxon>
        <taxon>Malpighiales</taxon>
        <taxon>Linaceae</taxon>
        <taxon>Linum</taxon>
    </lineage>
</organism>
<dbReference type="InterPro" id="IPR055414">
    <property type="entry name" value="LRR_R13L4/SHOC2-like"/>
</dbReference>
<evidence type="ECO:0000256" key="17">
    <source>
        <dbReference type="ARBA" id="ARBA00023136"/>
    </source>
</evidence>
<evidence type="ECO:0000256" key="5">
    <source>
        <dbReference type="ARBA" id="ARBA00022475"/>
    </source>
</evidence>
<dbReference type="AlphaFoldDB" id="A0AAV0JKI1"/>
<keyword evidence="15" id="KW-0067">ATP-binding</keyword>
<dbReference type="InterPro" id="IPR001245">
    <property type="entry name" value="Ser-Thr/Tyr_kinase_cat_dom"/>
</dbReference>
<evidence type="ECO:0000256" key="1">
    <source>
        <dbReference type="ARBA" id="ARBA00004162"/>
    </source>
</evidence>
<evidence type="ECO:0000259" key="25">
    <source>
        <dbReference type="PROSITE" id="PS50011"/>
    </source>
</evidence>
<dbReference type="FunFam" id="3.80.10.10:FF:000288">
    <property type="entry name" value="LRR receptor-like serine/threonine-protein kinase EFR"/>
    <property type="match status" value="1"/>
</dbReference>
<dbReference type="GO" id="GO:0005886">
    <property type="term" value="C:plasma membrane"/>
    <property type="evidence" value="ECO:0007669"/>
    <property type="project" value="UniProtKB-SubCell"/>
</dbReference>
<sequence length="1170" mass="128339">MATQINPLINFTLLLSLNLFFTRASGNNDTDRIALLEIKNGITNDPDGVFSSWNDSLHFCSWPGVQCRSDDDRVTSLLLSELNLAGTLPPHIGNLSFLRFINIENNTFHGQIPPQIGNLLQLQHFNATRNSFTGPIPANLSRCSELRILTLASNKLQGNIPAELGSLSKLEILRIGQNSLTGSLPASLGNLSQLVNFGAAYNDLVGRIPETLGRLSRLNLIAVGVNQLSGTIPLSLYNVSSIYIMTFTFNKLEGRLPENLGLTLRNIGYFHVSRNNLVGTIPESFCNASKLVDINMNMNHFEGRIPNCLGSWGGLLALEVAGNNLGYNSTGDFDFLTSLANSSQLDSIGLDMNNLGGELPRSVGNLSSTQFERLNIASNQISGVMPEELKNLVGLTELELQSNLLKGPLPSFLGKLWNLQRLSLQGNEFSGRIPDSIGNLQRLFDLDLSWNRLEGLIPAGLGNCLSLTSIDISYNNLNGEIPAKLMNISSSLAKLLNLSHNSLSGKLPPEIGKLASLNTMDISHNNLSGEIPSTIGNCESMEHLFMQWNSFDKGVPSSLASMKGLRELDLSHNSLTGEIPQQLQDVKVFQHLNLSFNNLHGEVPSGGIFANATAISIMGNPLLCGGVMDLHLPKCTTRPASSSSRSSVNRRVKLAVIVVSVSLSLLLLLVFLLLYRNKRWKEQESVEEPKLEQFVRVSYNDLHKATNGFSPNNVAGSGGFGTVYKGKLDQVETPVAIKVLNLQHDRAYTSLAAECNALRSIRHRNLVKVVSFCSSTDHSGNEFKALVFEYMENGSLENWLHEMPQVDGVHRSNNKLNLVRRLNIAVDVGSAMHYLHDHCETPIVHCDLKPSNVLLDADMVGRVSDFGQARLVSSWDGLSQSNTSTTTGVKGTVGYAAPEYGMGSAVSKQGDVYSYGILVLEMFTGKRPTDEMFRDGTNLHDYVKAATATGDNNVITLVGNSFLFSMEDEDEEGKRCLMSVLEVGMACSAESPGERMNMADATRRLKSIRDLGNVFDFHARNSKSRTVLLKFQMSAFENVVGGKLKLKGKALDVKAGGTKKKKKHKKVRDEVSQVIESELSAASGKAVEESSDVNEEVAEDTSKLNNEDKSESYKDHLTAAEKRYIEQRERLDRHKMAKEANKSHRDRIQGFNQYLANMSEHYDIPKVGPG</sequence>
<dbReference type="GO" id="GO:0005524">
    <property type="term" value="F:ATP binding"/>
    <property type="evidence" value="ECO:0007669"/>
    <property type="project" value="UniProtKB-KW"/>
</dbReference>
<evidence type="ECO:0000256" key="20">
    <source>
        <dbReference type="ARBA" id="ARBA00047899"/>
    </source>
</evidence>
<dbReference type="InterPro" id="IPR001611">
    <property type="entry name" value="Leu-rich_rpt"/>
</dbReference>
<keyword evidence="9" id="KW-0808">Transferase</keyword>
<evidence type="ECO:0000256" key="3">
    <source>
        <dbReference type="ARBA" id="ARBA00008684"/>
    </source>
</evidence>
<dbReference type="FunFam" id="3.30.200.20:FF:000432">
    <property type="entry name" value="LRR receptor-like serine/threonine-protein kinase EFR"/>
    <property type="match status" value="1"/>
</dbReference>
<evidence type="ECO:0000256" key="21">
    <source>
        <dbReference type="ARBA" id="ARBA00048679"/>
    </source>
</evidence>
<comment type="caution">
    <text evidence="26">The sequence shown here is derived from an EMBL/GenBank/DDBJ whole genome shotgun (WGS) entry which is preliminary data.</text>
</comment>
<evidence type="ECO:0000313" key="26">
    <source>
        <dbReference type="EMBL" id="CAI0410420.1"/>
    </source>
</evidence>
<comment type="similarity">
    <text evidence="3">Belongs to the protein kinase superfamily. Ser/Thr protein kinase family.</text>
</comment>
<reference evidence="26" key="1">
    <citation type="submission" date="2022-08" db="EMBL/GenBank/DDBJ databases">
        <authorList>
            <person name="Gutierrez-Valencia J."/>
        </authorList>
    </citation>
    <scope>NUCLEOTIDE SEQUENCE</scope>
</reference>
<dbReference type="InterPro" id="IPR013865">
    <property type="entry name" value="FAM32A"/>
</dbReference>
<keyword evidence="7" id="KW-0597">Phosphoprotein</keyword>
<dbReference type="FunFam" id="3.80.10.10:FF:000095">
    <property type="entry name" value="LRR receptor-like serine/threonine-protein kinase GSO1"/>
    <property type="match status" value="1"/>
</dbReference>
<dbReference type="EMBL" id="CAMGYJ010000005">
    <property type="protein sequence ID" value="CAI0410420.1"/>
    <property type="molecule type" value="Genomic_DNA"/>
</dbReference>
<feature type="compositionally biased region" description="Acidic residues" evidence="22">
    <location>
        <begin position="1089"/>
        <end position="1099"/>
    </location>
</feature>
<gene>
    <name evidence="26" type="ORF">LITE_LOCUS14763</name>
</gene>
<dbReference type="PROSITE" id="PS00108">
    <property type="entry name" value="PROTEIN_KINASE_ST"/>
    <property type="match status" value="1"/>
</dbReference>
<feature type="transmembrane region" description="Helical" evidence="23">
    <location>
        <begin position="654"/>
        <end position="675"/>
    </location>
</feature>
<dbReference type="Gene3D" id="1.10.510.10">
    <property type="entry name" value="Transferase(Phosphotransferase) domain 1"/>
    <property type="match status" value="1"/>
</dbReference>
<evidence type="ECO:0000256" key="16">
    <source>
        <dbReference type="ARBA" id="ARBA00022989"/>
    </source>
</evidence>
<evidence type="ECO:0000256" key="6">
    <source>
        <dbReference type="ARBA" id="ARBA00022527"/>
    </source>
</evidence>
<comment type="catalytic activity">
    <reaction evidence="20">
        <text>L-threonyl-[protein] + ATP = O-phospho-L-threonyl-[protein] + ADP + H(+)</text>
        <dbReference type="Rhea" id="RHEA:46608"/>
        <dbReference type="Rhea" id="RHEA-COMP:11060"/>
        <dbReference type="Rhea" id="RHEA-COMP:11605"/>
        <dbReference type="ChEBI" id="CHEBI:15378"/>
        <dbReference type="ChEBI" id="CHEBI:30013"/>
        <dbReference type="ChEBI" id="CHEBI:30616"/>
        <dbReference type="ChEBI" id="CHEBI:61977"/>
        <dbReference type="ChEBI" id="CHEBI:456216"/>
        <dbReference type="EC" id="2.7.11.1"/>
    </reaction>
</comment>
<evidence type="ECO:0000256" key="10">
    <source>
        <dbReference type="ARBA" id="ARBA00022692"/>
    </source>
</evidence>
<evidence type="ECO:0000256" key="15">
    <source>
        <dbReference type="ARBA" id="ARBA00022840"/>
    </source>
</evidence>
<dbReference type="Pfam" id="PF08263">
    <property type="entry name" value="LRRNT_2"/>
    <property type="match status" value="1"/>
</dbReference>
<evidence type="ECO:0000256" key="22">
    <source>
        <dbReference type="SAM" id="MobiDB-lite"/>
    </source>
</evidence>
<dbReference type="Proteomes" id="UP001154282">
    <property type="component" value="Unassembled WGS sequence"/>
</dbReference>
<protein>
    <recommendedName>
        <fullName evidence="4">non-specific serine/threonine protein kinase</fullName>
        <ecNumber evidence="4">2.7.11.1</ecNumber>
    </recommendedName>
</protein>
<evidence type="ECO:0000256" key="14">
    <source>
        <dbReference type="ARBA" id="ARBA00022777"/>
    </source>
</evidence>
<feature type="domain" description="Protein kinase" evidence="25">
    <location>
        <begin position="709"/>
        <end position="1008"/>
    </location>
</feature>
<evidence type="ECO:0000256" key="13">
    <source>
        <dbReference type="ARBA" id="ARBA00022741"/>
    </source>
</evidence>
<dbReference type="InterPro" id="IPR051809">
    <property type="entry name" value="Plant_receptor-like_S/T_kinase"/>
</dbReference>
<evidence type="ECO:0000256" key="23">
    <source>
        <dbReference type="SAM" id="Phobius"/>
    </source>
</evidence>
<keyword evidence="16 23" id="KW-1133">Transmembrane helix</keyword>
<dbReference type="InterPro" id="IPR013210">
    <property type="entry name" value="LRR_N_plant-typ"/>
</dbReference>
<dbReference type="PANTHER" id="PTHR27008:SF592">
    <property type="entry name" value="LEUCINE-RICH REPEAT RECEPTOR-LIKE PROTEIN KINASE FAMILY PROTEIN-RELATED"/>
    <property type="match status" value="1"/>
</dbReference>
<evidence type="ECO:0000256" key="18">
    <source>
        <dbReference type="ARBA" id="ARBA00023170"/>
    </source>
</evidence>
<feature type="region of interest" description="Disordered" evidence="22">
    <location>
        <begin position="1078"/>
        <end position="1111"/>
    </location>
</feature>
<dbReference type="SUPFAM" id="SSF52058">
    <property type="entry name" value="L domain-like"/>
    <property type="match status" value="2"/>
</dbReference>
<keyword evidence="18" id="KW-0675">Receptor</keyword>
<dbReference type="SMART" id="SM00369">
    <property type="entry name" value="LRR_TYP"/>
    <property type="match status" value="5"/>
</dbReference>
<dbReference type="InterPro" id="IPR000719">
    <property type="entry name" value="Prot_kinase_dom"/>
</dbReference>